<dbReference type="AlphaFoldDB" id="A0A0L7LLK5"/>
<name>A0A0L7LLK5_OPEBR</name>
<evidence type="ECO:0000313" key="3">
    <source>
        <dbReference type="Proteomes" id="UP000037510"/>
    </source>
</evidence>
<protein>
    <recommendedName>
        <fullName evidence="1">ZAD domain-containing protein</fullName>
    </recommendedName>
</protein>
<proteinExistence type="predicted"/>
<comment type="caution">
    <text evidence="2">The sequence shown here is derived from an EMBL/GenBank/DDBJ whole genome shotgun (WGS) entry which is preliminary data.</text>
</comment>
<evidence type="ECO:0000313" key="2">
    <source>
        <dbReference type="EMBL" id="KOB76327.1"/>
    </source>
</evidence>
<dbReference type="GO" id="GO:0008270">
    <property type="term" value="F:zinc ion binding"/>
    <property type="evidence" value="ECO:0007669"/>
    <property type="project" value="InterPro"/>
</dbReference>
<evidence type="ECO:0000259" key="1">
    <source>
        <dbReference type="SMART" id="SM00868"/>
    </source>
</evidence>
<organism evidence="2 3">
    <name type="scientific">Operophtera brumata</name>
    <name type="common">Winter moth</name>
    <name type="synonym">Phalaena brumata</name>
    <dbReference type="NCBI Taxonomy" id="104452"/>
    <lineage>
        <taxon>Eukaryota</taxon>
        <taxon>Metazoa</taxon>
        <taxon>Ecdysozoa</taxon>
        <taxon>Arthropoda</taxon>
        <taxon>Hexapoda</taxon>
        <taxon>Insecta</taxon>
        <taxon>Pterygota</taxon>
        <taxon>Neoptera</taxon>
        <taxon>Endopterygota</taxon>
        <taxon>Lepidoptera</taxon>
        <taxon>Glossata</taxon>
        <taxon>Ditrysia</taxon>
        <taxon>Geometroidea</taxon>
        <taxon>Geometridae</taxon>
        <taxon>Larentiinae</taxon>
        <taxon>Operophtera</taxon>
    </lineage>
</organism>
<gene>
    <name evidence="2" type="ORF">OBRU01_05885</name>
</gene>
<dbReference type="InterPro" id="IPR012934">
    <property type="entry name" value="Znf_AD"/>
</dbReference>
<keyword evidence="3" id="KW-1185">Reference proteome</keyword>
<accession>A0A0L7LLK5</accession>
<sequence length="151" mass="16506">MADLAGPVNSKGPVLDPGLCRCCRSIKKCRFLSAEYEWTGQKEIYSDMFMDCFGLLLSNLDGDSKDCCICATCVVRLRDACAFRRQVLQCEQALLSLIQSKEGNIACCCRTAHRQQGLLHLCDVRGAPARRVRVPAAGAAVRASIAQPHTV</sequence>
<reference evidence="2 3" key="1">
    <citation type="journal article" date="2015" name="Genome Biol. Evol.">
        <title>The genome of winter moth (Operophtera brumata) provides a genomic perspective on sexual dimorphism and phenology.</title>
        <authorList>
            <person name="Derks M.F."/>
            <person name="Smit S."/>
            <person name="Salis L."/>
            <person name="Schijlen E."/>
            <person name="Bossers A."/>
            <person name="Mateman C."/>
            <person name="Pijl A.S."/>
            <person name="de Ridder D."/>
            <person name="Groenen M.A."/>
            <person name="Visser M.E."/>
            <person name="Megens H.J."/>
        </authorList>
    </citation>
    <scope>NUCLEOTIDE SEQUENCE [LARGE SCALE GENOMIC DNA]</scope>
    <source>
        <strain evidence="2">WM2013NL</strain>
        <tissue evidence="2">Head and thorax</tissue>
    </source>
</reference>
<dbReference type="GO" id="GO:0005634">
    <property type="term" value="C:nucleus"/>
    <property type="evidence" value="ECO:0007669"/>
    <property type="project" value="InterPro"/>
</dbReference>
<dbReference type="SMART" id="SM00868">
    <property type="entry name" value="zf-AD"/>
    <property type="match status" value="1"/>
</dbReference>
<dbReference type="Proteomes" id="UP000037510">
    <property type="component" value="Unassembled WGS sequence"/>
</dbReference>
<feature type="domain" description="ZAD" evidence="1">
    <location>
        <begin position="19"/>
        <end position="97"/>
    </location>
</feature>
<dbReference type="EMBL" id="JTDY01000653">
    <property type="protein sequence ID" value="KOB76327.1"/>
    <property type="molecule type" value="Genomic_DNA"/>
</dbReference>